<dbReference type="Gene3D" id="2.120.10.30">
    <property type="entry name" value="TolB, C-terminal domain"/>
    <property type="match status" value="1"/>
</dbReference>
<dbReference type="Pfam" id="PF13860">
    <property type="entry name" value="FlgD_ig"/>
    <property type="match status" value="1"/>
</dbReference>
<feature type="chain" id="PRO_5009520623" description="FlgD/Vpr Ig-like domain-containing protein" evidence="3">
    <location>
        <begin position="22"/>
        <end position="1825"/>
    </location>
</feature>
<evidence type="ECO:0000259" key="4">
    <source>
        <dbReference type="Pfam" id="PF13860"/>
    </source>
</evidence>
<reference evidence="5 6" key="1">
    <citation type="journal article" date="2016" name="Nat. Commun.">
        <title>Thousands of microbial genomes shed light on interconnected biogeochemical processes in an aquifer system.</title>
        <authorList>
            <person name="Anantharaman K."/>
            <person name="Brown C.T."/>
            <person name="Hug L.A."/>
            <person name="Sharon I."/>
            <person name="Castelle C.J."/>
            <person name="Probst A.J."/>
            <person name="Thomas B.C."/>
            <person name="Singh A."/>
            <person name="Wilkins M.J."/>
            <person name="Karaoz U."/>
            <person name="Brodie E.L."/>
            <person name="Williams K.H."/>
            <person name="Hubbard S.S."/>
            <person name="Banfield J.F."/>
        </authorList>
    </citation>
    <scope>NUCLEOTIDE SEQUENCE [LARGE SCALE GENOMIC DNA]</scope>
</reference>
<dbReference type="InterPro" id="IPR001258">
    <property type="entry name" value="NHL_repeat"/>
</dbReference>
<proteinExistence type="predicted"/>
<feature type="signal peptide" evidence="3">
    <location>
        <begin position="1"/>
        <end position="21"/>
    </location>
</feature>
<evidence type="ECO:0000256" key="2">
    <source>
        <dbReference type="PROSITE-ProRule" id="PRU00504"/>
    </source>
</evidence>
<dbReference type="Pfam" id="PF01436">
    <property type="entry name" value="NHL"/>
    <property type="match status" value="1"/>
</dbReference>
<dbReference type="GO" id="GO:0000209">
    <property type="term" value="P:protein polyubiquitination"/>
    <property type="evidence" value="ECO:0007669"/>
    <property type="project" value="TreeGrafter"/>
</dbReference>
<keyword evidence="3" id="KW-0732">Signal</keyword>
<protein>
    <recommendedName>
        <fullName evidence="4">FlgD/Vpr Ig-like domain-containing protein</fullName>
    </recommendedName>
</protein>
<dbReference type="SUPFAM" id="SSF63829">
    <property type="entry name" value="Calcium-dependent phosphotriesterase"/>
    <property type="match status" value="1"/>
</dbReference>
<dbReference type="EMBL" id="MFFM01000038">
    <property type="protein sequence ID" value="OGF10488.1"/>
    <property type="molecule type" value="Genomic_DNA"/>
</dbReference>
<evidence type="ECO:0000313" key="6">
    <source>
        <dbReference type="Proteomes" id="UP000177230"/>
    </source>
</evidence>
<organism evidence="5 6">
    <name type="scientific">Candidatus Edwardsbacteria bacterium GWF2_54_11</name>
    <dbReference type="NCBI Taxonomy" id="1817851"/>
    <lineage>
        <taxon>Bacteria</taxon>
        <taxon>Candidatus Edwardsiibacteriota</taxon>
    </lineage>
</organism>
<evidence type="ECO:0000313" key="5">
    <source>
        <dbReference type="EMBL" id="OGF10488.1"/>
    </source>
</evidence>
<feature type="domain" description="FlgD/Vpr Ig-like" evidence="4">
    <location>
        <begin position="1746"/>
        <end position="1812"/>
    </location>
</feature>
<dbReference type="GO" id="GO:0043161">
    <property type="term" value="P:proteasome-mediated ubiquitin-dependent protein catabolic process"/>
    <property type="evidence" value="ECO:0007669"/>
    <property type="project" value="TreeGrafter"/>
</dbReference>
<comment type="caution">
    <text evidence="5">The sequence shown here is derived from an EMBL/GenBank/DDBJ whole genome shotgun (WGS) entry which is preliminary data.</text>
</comment>
<dbReference type="PANTHER" id="PTHR24104:SF25">
    <property type="entry name" value="PROTEIN LIN-41"/>
    <property type="match status" value="1"/>
</dbReference>
<sequence>MKCNNFILYCLILCISTMCLAEQTTLIFETAVDVDNTWPIPDIYSDKICDNLIKDNMGGLILFKIPWGVAALYKQRTDGKWLASTIIADNGFNRLVCGESYNGSINTYGSYGTGNGQFQFPQGIAADVNGNIFVADFRGSRIVWLTYDITTNTISFKQNITGGNLLNPKDVDIDDRGTPTDPADDAIWVTDWTGNKLIKYKRSGNIFIYDRSISELNGIEMRTPSGISLVSFTEEEPRLYVINDNGKKINGWEAPTGSCLTSVETDHFGNVWAVDAIGKIHKFGYYLNYLTSIGNAGSNVGQFLVPKDFAVARSLTNNGNFYKSGSVVISEKWTSNTGGQTWVIGADIVNLTGTYDEHYRIVSWDCIVTDNAEITAQVINYNTGAIVATLIDEGWHFAGALRLNWYEPPETYGKYYLRMTITSSYSSNGVPTVNNKVITSSIIEVPVGYAINFHSGFESNYIWPIDAEYPACENVVEYNNNITSYDASGIWAIPMWYIPHSGLYSYLVKGYDQSSSTTNDYIYWRLFNRDIKITENSVLYFWRRVRTSPGGQGRIFIDAKLKNGKVIRDIFNNGTYLCDQKGKRIHPSFARPDPVDWNSWCFYAINLSSLTGEYIDYIMIGYDDDNNESGSFEVFFDDVTIEQYYPYKNQWYAERFGGNSKIDLSFNTDNYEGGAELKLNVLETTSPGTWVNGPLLRNNIDDVPVAPNMRVTWEQYDRNHSLLFELLVQGSDGQDRWLIYGANASNHWDTDQGFVDMGIGQKLPEGSGMPRASRLNVWEKFSRNINDDYFAEFDVSASSIKELRLGHFSYTGWSVGDHGGTVKNIEFTDVPVTSFVSGFEEGQYTPFADTTYENTIVPYFAGPVGAENGVNPHAGNKMYKIQGTDVNLPIAKVAAVSGAIDGKTFWNVYDPYVKIGKGSCLSFWMHVYASPTNYGQIFVDATTKSGKRFSQLIAPSNIYLCDNSGMRITPSVHKAAMGEWVNYVVNLSNSTAYPTGLENEIIDRLMIGYDDAVNDQKGNFVAYIDDIQILPNLPVYDQWSVAHFGGDPNATIGWQEQTGGGAKLVMDNNGGSVGWVNGPWAIKELFLPVSVLFDGIVNWSQYDPTHALLFALKISGADGKERWLCYSSNGQNHAGEISNDGTFGYVNMETTEAYNVWQDFSRNIYTDYNNLFTVVPRKVVAIGLGHFSYASWDGDLGGAVRDIAFRRQDRRWYTLVDIQNELALAYNNAEKITVSTDGLLHLSYSGEDSVYYTSSGDDGQTWTTPYAIEGGSLPVIAVDSKNAPAISWIKQWEPNLGGGVYFSYKTASGWSPADTLTFMDAVPWDYICGYSPPSMSITNDTVSLVYEKSYGGGIPPYISKGWALHQIRFALGNVNAKKDTVLDQYTYTVPPPWAVPTSASMATDYKGNDHIAWHKLGKIYYSMRKIDGTYSPIVEISGPGSAENPSINISGVANVVWEEDGDIYKRTGYDQKWDPIINISQSSSASMMPYICGSDILWTEDVSNDYEVFKTTYSTEKMTYVAPDNLSSTDYASIFPHEFKVQTAIGTKTYCIWAEEIEPAVLWGLTFMVDTTALEPVYAVDVGQETPSIFNVQRNGFIIYESQAKTDDNAVEPYKTVDYDSTELIYCFDNVDPNKKHKILLSFYHESGDDIKMKPYVNDLPLGEIKVKSGEEVILDKQLSEASNRDGQIIVRIEKSKGTMAVCGKILIHEVIKGNGNGKGGAQLAELGNIGQTFIYKLFQNAPNPFNGQTRISYQLAKPGNVSLKIYNTLGQLVNTLVEGHQQPGIYAAIWNGRDNSGRTTANGVYFYRLEAGDFKATKKMVILK</sequence>
<dbReference type="InterPro" id="IPR025965">
    <property type="entry name" value="FlgD/Vpr_Ig-like"/>
</dbReference>
<dbReference type="NCBIfam" id="TIGR04183">
    <property type="entry name" value="Por_Secre_tail"/>
    <property type="match status" value="1"/>
</dbReference>
<dbReference type="InterPro" id="IPR050952">
    <property type="entry name" value="TRIM-NHL_E3_ligases"/>
</dbReference>
<dbReference type="GO" id="GO:0008270">
    <property type="term" value="F:zinc ion binding"/>
    <property type="evidence" value="ECO:0007669"/>
    <property type="project" value="UniProtKB-KW"/>
</dbReference>
<feature type="repeat" description="NHL" evidence="2">
    <location>
        <begin position="109"/>
        <end position="148"/>
    </location>
</feature>
<dbReference type="InterPro" id="IPR011042">
    <property type="entry name" value="6-blade_b-propeller_TolB-like"/>
</dbReference>
<dbReference type="GO" id="GO:0061630">
    <property type="term" value="F:ubiquitin protein ligase activity"/>
    <property type="evidence" value="ECO:0007669"/>
    <property type="project" value="TreeGrafter"/>
</dbReference>
<accession>A0A1F5R7Q3</accession>
<dbReference type="PROSITE" id="PS51125">
    <property type="entry name" value="NHL"/>
    <property type="match status" value="1"/>
</dbReference>
<keyword evidence="1" id="KW-0677">Repeat</keyword>
<name>A0A1F5R7Q3_9BACT</name>
<dbReference type="Gene3D" id="2.60.40.4070">
    <property type="match status" value="1"/>
</dbReference>
<gene>
    <name evidence="5" type="ORF">A2024_09060</name>
</gene>
<evidence type="ECO:0000256" key="3">
    <source>
        <dbReference type="SAM" id="SignalP"/>
    </source>
</evidence>
<dbReference type="PANTHER" id="PTHR24104">
    <property type="entry name" value="E3 UBIQUITIN-PROTEIN LIGASE NHLRC1-RELATED"/>
    <property type="match status" value="1"/>
</dbReference>
<dbReference type="Proteomes" id="UP000177230">
    <property type="component" value="Unassembled WGS sequence"/>
</dbReference>
<dbReference type="InterPro" id="IPR026444">
    <property type="entry name" value="Secre_tail"/>
</dbReference>
<evidence type="ECO:0000256" key="1">
    <source>
        <dbReference type="ARBA" id="ARBA00022737"/>
    </source>
</evidence>